<accession>A0A368YCA1</accession>
<reference evidence="2 3" key="1">
    <citation type="submission" date="2018-07" db="EMBL/GenBank/DDBJ databases">
        <title>Genomic Encyclopedia of Type Strains, Phase III (KMG-III): the genomes of soil and plant-associated and newly described type strains.</title>
        <authorList>
            <person name="Whitman W."/>
        </authorList>
    </citation>
    <scope>NUCLEOTIDE SEQUENCE [LARGE SCALE GENOMIC DNA]</scope>
    <source>
        <strain evidence="2 3">31-25a</strain>
    </source>
</reference>
<comment type="caution">
    <text evidence="2">The sequence shown here is derived from an EMBL/GenBank/DDBJ whole genome shotgun (WGS) entry which is preliminary data.</text>
</comment>
<keyword evidence="3" id="KW-1185">Reference proteome</keyword>
<evidence type="ECO:0000313" key="3">
    <source>
        <dbReference type="Proteomes" id="UP000253324"/>
    </source>
</evidence>
<dbReference type="Proteomes" id="UP000253324">
    <property type="component" value="Unassembled WGS sequence"/>
</dbReference>
<name>A0A368YCA1_9HYPH</name>
<feature type="region of interest" description="Disordered" evidence="1">
    <location>
        <begin position="27"/>
        <end position="55"/>
    </location>
</feature>
<evidence type="ECO:0000313" key="2">
    <source>
        <dbReference type="EMBL" id="RCW77745.1"/>
    </source>
</evidence>
<sequence length="55" mass="6294">MTKKGQIQAPAEVFECGLRHKDFAEHMQTGHSVPDNDGDFRSFSTGWIRSREQKT</sequence>
<protein>
    <submittedName>
        <fullName evidence="2">Uncharacterized protein</fullName>
    </submittedName>
</protein>
<dbReference type="AlphaFoldDB" id="A0A368YCA1"/>
<evidence type="ECO:0000256" key="1">
    <source>
        <dbReference type="SAM" id="MobiDB-lite"/>
    </source>
</evidence>
<proteinExistence type="predicted"/>
<gene>
    <name evidence="2" type="ORF">C7476_1389</name>
</gene>
<dbReference type="EMBL" id="QPJM01000038">
    <property type="protein sequence ID" value="RCW77745.1"/>
    <property type="molecule type" value="Genomic_DNA"/>
</dbReference>
<organism evidence="2 3">
    <name type="scientific">Phyllobacterium bourgognense</name>
    <dbReference type="NCBI Taxonomy" id="314236"/>
    <lineage>
        <taxon>Bacteria</taxon>
        <taxon>Pseudomonadati</taxon>
        <taxon>Pseudomonadota</taxon>
        <taxon>Alphaproteobacteria</taxon>
        <taxon>Hyphomicrobiales</taxon>
        <taxon>Phyllobacteriaceae</taxon>
        <taxon>Phyllobacterium</taxon>
    </lineage>
</organism>